<sequence length="653" mass="73296">MVRKEPSTHVYPEFEALRMPIGPFNLQPSDVREIREAMELVSVLACVDPEAWAQTALVYTPYSNAWYSDRTLVSLATPRFQLSFEGSISILIDGGSYTYMDYRPLLKEVFEPLRLGRRSAAYQSTLKQLLALVEDEETLQRCQELQIPIKFSGLFFDPPTCSSFQTALELYAPRSSNSLALGCPMTLEDVALELVNPRGILLQAAELAQSIAASTLPLRSLRLRVNRATSSLVHAGALLHPSVTHVDIDCHLANDPDVIRTFTTLAVTKTVESVHITPSYFRTRIRNAVLRWMAFAFFNRCAVSPVHTLELNANELTLGEVAAMKQVIKAKNPLQVLLQSNAPSCQAAALVKDLEIDVLDLDAPVLLKKGTTIWVLRNHQRQHMVDALVPGCGIQRLDRKLITTSTAVGDRTRITRLDIVFRQSAPLNLDGFFAFLDIIGAQLTSLLVSIQGNECCMSTEEVVQILRKCRHLEHLGLSNFRLESLDMFVDAYESQDCHIRVLQLRKCTITTPTGFDHFMNTLVDSPSRMARRLRQLEIDFSGTAAFLSPPATVADMLRKNYYLEEVFITLPRDRSHFFDAMLKELPEIRLHVPEKSFPMRSKLAFLSVSHASTTPRATEIRCSMERMDRAILAEIFVFAAPPATRTVCVDVSQ</sequence>
<dbReference type="Gene3D" id="3.80.10.10">
    <property type="entry name" value="Ribonuclease Inhibitor"/>
    <property type="match status" value="1"/>
</dbReference>
<reference evidence="1" key="1">
    <citation type="submission" date="2019-03" db="EMBL/GenBank/DDBJ databases">
        <title>Long read genome sequence of the mycoparasitic Pythium oligandrum ATCC 38472 isolated from sugarbeet rhizosphere.</title>
        <authorList>
            <person name="Gaulin E."/>
        </authorList>
    </citation>
    <scope>NUCLEOTIDE SEQUENCE</scope>
    <source>
        <strain evidence="1">ATCC 38472_TT</strain>
    </source>
</reference>
<dbReference type="AlphaFoldDB" id="A0A8K1CQ69"/>
<proteinExistence type="predicted"/>
<dbReference type="SUPFAM" id="SSF52047">
    <property type="entry name" value="RNI-like"/>
    <property type="match status" value="1"/>
</dbReference>
<dbReference type="InterPro" id="IPR032675">
    <property type="entry name" value="LRR_dom_sf"/>
</dbReference>
<evidence type="ECO:0000313" key="1">
    <source>
        <dbReference type="EMBL" id="TMW67599.1"/>
    </source>
</evidence>
<accession>A0A8K1CQ69</accession>
<gene>
    <name evidence="1" type="ORF">Poli38472_011219</name>
</gene>
<dbReference type="Proteomes" id="UP000794436">
    <property type="component" value="Unassembled WGS sequence"/>
</dbReference>
<keyword evidence="2" id="KW-1185">Reference proteome</keyword>
<dbReference type="EMBL" id="SPLM01000004">
    <property type="protein sequence ID" value="TMW67599.1"/>
    <property type="molecule type" value="Genomic_DNA"/>
</dbReference>
<name>A0A8K1CQ69_PYTOL</name>
<comment type="caution">
    <text evidence="1">The sequence shown here is derived from an EMBL/GenBank/DDBJ whole genome shotgun (WGS) entry which is preliminary data.</text>
</comment>
<evidence type="ECO:0000313" key="2">
    <source>
        <dbReference type="Proteomes" id="UP000794436"/>
    </source>
</evidence>
<protein>
    <submittedName>
        <fullName evidence="1">Uncharacterized protein</fullName>
    </submittedName>
</protein>
<organism evidence="1 2">
    <name type="scientific">Pythium oligandrum</name>
    <name type="common">Mycoparasitic fungus</name>
    <dbReference type="NCBI Taxonomy" id="41045"/>
    <lineage>
        <taxon>Eukaryota</taxon>
        <taxon>Sar</taxon>
        <taxon>Stramenopiles</taxon>
        <taxon>Oomycota</taxon>
        <taxon>Peronosporomycetes</taxon>
        <taxon>Pythiales</taxon>
        <taxon>Pythiaceae</taxon>
        <taxon>Pythium</taxon>
    </lineage>
</organism>